<dbReference type="RefSeq" id="WP_371754004.1">
    <property type="nucleotide sequence ID" value="NZ_JAYJLD010000011.1"/>
</dbReference>
<sequence>MAIFNMVSKILRTGIVTAKRPVAAFPRSREKNPQEPPTDHRGEELRKRIKEVLGGSLHIRHLDSGSCNGCDWEMNALLNPVYDLQRFGVDFVASPRHADLLMVTGGITRNLAEAVEKTWAAIATPKMIIAVGECAINGGVFGESYAHYGGVKKLVPVSVSIPGCPPRPQTLIEGILLALDRLEQYQRKVSER</sequence>
<evidence type="ECO:0000256" key="4">
    <source>
        <dbReference type="ARBA" id="ARBA00022723"/>
    </source>
</evidence>
<comment type="cofactor">
    <cofactor evidence="1">
        <name>[4Fe-4S] cluster</name>
        <dbReference type="ChEBI" id="CHEBI:49883"/>
    </cofactor>
</comment>
<feature type="compositionally biased region" description="Basic and acidic residues" evidence="7">
    <location>
        <begin position="27"/>
        <end position="43"/>
    </location>
</feature>
<dbReference type="Proteomes" id="UP001310386">
    <property type="component" value="Unassembled WGS sequence"/>
</dbReference>
<reference evidence="9" key="1">
    <citation type="submission" date="2023-12" db="EMBL/GenBank/DDBJ databases">
        <title>Fervidustalea candida gen. nov., sp. nov., a novel member of the family Paenibacillaceae isolated from a geothermal area.</title>
        <authorList>
            <person name="Li W.-J."/>
            <person name="Jiao J.-Y."/>
            <person name="Chen Y."/>
        </authorList>
    </citation>
    <scope>NUCLEOTIDE SEQUENCE</scope>
    <source>
        <strain evidence="9">SYSU GA230002</strain>
    </source>
</reference>
<gene>
    <name evidence="9" type="ORF">VF724_09420</name>
</gene>
<evidence type="ECO:0000256" key="5">
    <source>
        <dbReference type="ARBA" id="ARBA00023004"/>
    </source>
</evidence>
<evidence type="ECO:0000259" key="8">
    <source>
        <dbReference type="Pfam" id="PF01058"/>
    </source>
</evidence>
<feature type="domain" description="NADH:ubiquinone oxidoreductase-like 20kDa subunit" evidence="8">
    <location>
        <begin position="67"/>
        <end position="176"/>
    </location>
</feature>
<dbReference type="GO" id="GO:0016491">
    <property type="term" value="F:oxidoreductase activity"/>
    <property type="evidence" value="ECO:0007669"/>
    <property type="project" value="UniProtKB-KW"/>
</dbReference>
<dbReference type="InterPro" id="IPR006137">
    <property type="entry name" value="NADH_UbQ_OxRdtase-like_20kDa"/>
</dbReference>
<keyword evidence="9" id="KW-0560">Oxidoreductase</keyword>
<name>A0ABU5ZJ24_9BACL</name>
<dbReference type="Gene3D" id="3.40.50.12280">
    <property type="match status" value="1"/>
</dbReference>
<proteinExistence type="inferred from homology"/>
<dbReference type="PANTHER" id="PTHR42989:SF1">
    <property type="entry name" value="FORMATE HYDROGENLYASE SUBUNIT 7-RELATED"/>
    <property type="match status" value="1"/>
</dbReference>
<evidence type="ECO:0000256" key="2">
    <source>
        <dbReference type="ARBA" id="ARBA00009173"/>
    </source>
</evidence>
<evidence type="ECO:0000256" key="3">
    <source>
        <dbReference type="ARBA" id="ARBA00022485"/>
    </source>
</evidence>
<evidence type="ECO:0000313" key="10">
    <source>
        <dbReference type="Proteomes" id="UP001310386"/>
    </source>
</evidence>
<dbReference type="InterPro" id="IPR052375">
    <property type="entry name" value="Complex_I_20kDa-like"/>
</dbReference>
<comment type="similarity">
    <text evidence="2">Belongs to the complex I 20 kDa subunit family.</text>
</comment>
<evidence type="ECO:0000256" key="7">
    <source>
        <dbReference type="SAM" id="MobiDB-lite"/>
    </source>
</evidence>
<comment type="caution">
    <text evidence="9">The sequence shown here is derived from an EMBL/GenBank/DDBJ whole genome shotgun (WGS) entry which is preliminary data.</text>
</comment>
<dbReference type="PANTHER" id="PTHR42989">
    <property type="entry name" value="HYDROGENASE-4 COMPONENT I"/>
    <property type="match status" value="1"/>
</dbReference>
<feature type="region of interest" description="Disordered" evidence="7">
    <location>
        <begin position="22"/>
        <end position="43"/>
    </location>
</feature>
<evidence type="ECO:0000256" key="1">
    <source>
        <dbReference type="ARBA" id="ARBA00001966"/>
    </source>
</evidence>
<accession>A0ABU5ZJ24</accession>
<keyword evidence="5" id="KW-0408">Iron</keyword>
<keyword evidence="3" id="KW-0004">4Fe-4S</keyword>
<organism evidence="9 10">
    <name type="scientific">Ferviditalea candida</name>
    <dbReference type="NCBI Taxonomy" id="3108399"/>
    <lineage>
        <taxon>Bacteria</taxon>
        <taxon>Bacillati</taxon>
        <taxon>Bacillota</taxon>
        <taxon>Bacilli</taxon>
        <taxon>Bacillales</taxon>
        <taxon>Paenibacillaceae</taxon>
        <taxon>Ferviditalea</taxon>
    </lineage>
</organism>
<dbReference type="NCBIfam" id="NF005012">
    <property type="entry name" value="PRK06411.1"/>
    <property type="match status" value="1"/>
</dbReference>
<keyword evidence="10" id="KW-1185">Reference proteome</keyword>
<dbReference type="EC" id="1.-.-.-" evidence="9"/>
<protein>
    <submittedName>
        <fullName evidence="9">NADH-quinone oxidoreductase subunit B family protein</fullName>
        <ecNumber evidence="9">1.-.-.-</ecNumber>
    </submittedName>
</protein>
<dbReference type="Pfam" id="PF01058">
    <property type="entry name" value="Oxidored_q6"/>
    <property type="match status" value="1"/>
</dbReference>
<dbReference type="EMBL" id="JAYJLD010000011">
    <property type="protein sequence ID" value="MEB3101882.1"/>
    <property type="molecule type" value="Genomic_DNA"/>
</dbReference>
<evidence type="ECO:0000256" key="6">
    <source>
        <dbReference type="ARBA" id="ARBA00023014"/>
    </source>
</evidence>
<keyword evidence="4" id="KW-0479">Metal-binding</keyword>
<evidence type="ECO:0000313" key="9">
    <source>
        <dbReference type="EMBL" id="MEB3101882.1"/>
    </source>
</evidence>
<keyword evidence="6" id="KW-0411">Iron-sulfur</keyword>
<dbReference type="SUPFAM" id="SSF56770">
    <property type="entry name" value="HydA/Nqo6-like"/>
    <property type="match status" value="1"/>
</dbReference>